<dbReference type="AlphaFoldDB" id="A0A914WWJ7"/>
<feature type="region of interest" description="Disordered" evidence="1">
    <location>
        <begin position="79"/>
        <end position="101"/>
    </location>
</feature>
<feature type="signal peptide" evidence="2">
    <location>
        <begin position="1"/>
        <end position="15"/>
    </location>
</feature>
<proteinExistence type="predicted"/>
<evidence type="ECO:0000313" key="4">
    <source>
        <dbReference type="WBParaSite" id="PSAMB.scaffold537size47759.g6928.t1"/>
    </source>
</evidence>
<dbReference type="Proteomes" id="UP000887566">
    <property type="component" value="Unplaced"/>
</dbReference>
<name>A0A914WWJ7_9BILA</name>
<protein>
    <submittedName>
        <fullName evidence="4">Uncharacterized protein</fullName>
    </submittedName>
</protein>
<organism evidence="3 4">
    <name type="scientific">Plectus sambesii</name>
    <dbReference type="NCBI Taxonomy" id="2011161"/>
    <lineage>
        <taxon>Eukaryota</taxon>
        <taxon>Metazoa</taxon>
        <taxon>Ecdysozoa</taxon>
        <taxon>Nematoda</taxon>
        <taxon>Chromadorea</taxon>
        <taxon>Plectida</taxon>
        <taxon>Plectina</taxon>
        <taxon>Plectoidea</taxon>
        <taxon>Plectidae</taxon>
        <taxon>Plectus</taxon>
    </lineage>
</organism>
<keyword evidence="2" id="KW-0732">Signal</keyword>
<evidence type="ECO:0000313" key="3">
    <source>
        <dbReference type="Proteomes" id="UP000887566"/>
    </source>
</evidence>
<feature type="chain" id="PRO_5037571163" evidence="2">
    <location>
        <begin position="16"/>
        <end position="166"/>
    </location>
</feature>
<evidence type="ECO:0000256" key="1">
    <source>
        <dbReference type="SAM" id="MobiDB-lite"/>
    </source>
</evidence>
<dbReference type="WBParaSite" id="PSAMB.scaffold537size47759.g6928.t1">
    <property type="protein sequence ID" value="PSAMB.scaffold537size47759.g6928.t1"/>
    <property type="gene ID" value="PSAMB.scaffold537size47759.g6928"/>
</dbReference>
<sequence>MLAVIFLAGVTIAFAQTTLPQCQCSSLQACQQQNEQQKETCATRQDCIALLGSSNQTGIMSCFSTGNTRQRAVRGCTNSSTPQQITVNSNPQDSSSESDEQIDVSTPFDQYKQCVENCKSTIADCPTQLNCALGRNRSRRDASGLDCPRMRQCLAAAGVVMQNGGR</sequence>
<keyword evidence="3" id="KW-1185">Reference proteome</keyword>
<accession>A0A914WWJ7</accession>
<reference evidence="4" key="1">
    <citation type="submission" date="2022-11" db="UniProtKB">
        <authorList>
            <consortium name="WormBaseParasite"/>
        </authorList>
    </citation>
    <scope>IDENTIFICATION</scope>
</reference>
<evidence type="ECO:0000256" key="2">
    <source>
        <dbReference type="SAM" id="SignalP"/>
    </source>
</evidence>